<dbReference type="EnsemblPlants" id="OPUNC08G10620.1">
    <property type="protein sequence ID" value="OPUNC08G10620.1"/>
    <property type="gene ID" value="OPUNC08G10620"/>
</dbReference>
<dbReference type="Proteomes" id="UP000026962">
    <property type="component" value="Chromosome 8"/>
</dbReference>
<dbReference type="AlphaFoldDB" id="A0A0E0LU11"/>
<dbReference type="HOGENOM" id="CLU_2214251_0_0_1"/>
<proteinExistence type="predicted"/>
<keyword evidence="2" id="KW-1185">Reference proteome</keyword>
<evidence type="ECO:0000313" key="1">
    <source>
        <dbReference type="EnsemblPlants" id="OPUNC08G10620.1"/>
    </source>
</evidence>
<reference evidence="1" key="2">
    <citation type="submission" date="2018-05" db="EMBL/GenBank/DDBJ databases">
        <title>OpunRS2 (Oryza punctata Reference Sequence Version 2).</title>
        <authorList>
            <person name="Zhang J."/>
            <person name="Kudrna D."/>
            <person name="Lee S."/>
            <person name="Talag J."/>
            <person name="Welchert J."/>
            <person name="Wing R.A."/>
        </authorList>
    </citation>
    <scope>NUCLEOTIDE SEQUENCE [LARGE SCALE GENOMIC DNA]</scope>
</reference>
<protein>
    <submittedName>
        <fullName evidence="1">Uncharacterized protein</fullName>
    </submittedName>
</protein>
<sequence>MAGMSAFRVYFGEGVTKVVTQKRQADNRGFQFLTPLLGSMQTDIAVELVREAKTLWEKLRDGIAGTNQEVMAAVDSLRRKGKRIMRLASCRYSSDVYTTATSRRTFE</sequence>
<dbReference type="Gramene" id="OPUNC08G10620.1">
    <property type="protein sequence ID" value="OPUNC08G10620.1"/>
    <property type="gene ID" value="OPUNC08G10620"/>
</dbReference>
<name>A0A0E0LU11_ORYPU</name>
<organism evidence="1">
    <name type="scientific">Oryza punctata</name>
    <name type="common">Red rice</name>
    <dbReference type="NCBI Taxonomy" id="4537"/>
    <lineage>
        <taxon>Eukaryota</taxon>
        <taxon>Viridiplantae</taxon>
        <taxon>Streptophyta</taxon>
        <taxon>Embryophyta</taxon>
        <taxon>Tracheophyta</taxon>
        <taxon>Spermatophyta</taxon>
        <taxon>Magnoliopsida</taxon>
        <taxon>Liliopsida</taxon>
        <taxon>Poales</taxon>
        <taxon>Poaceae</taxon>
        <taxon>BOP clade</taxon>
        <taxon>Oryzoideae</taxon>
        <taxon>Oryzeae</taxon>
        <taxon>Oryzinae</taxon>
        <taxon>Oryza</taxon>
    </lineage>
</organism>
<reference evidence="1" key="1">
    <citation type="submission" date="2015-04" db="UniProtKB">
        <authorList>
            <consortium name="EnsemblPlants"/>
        </authorList>
    </citation>
    <scope>IDENTIFICATION</scope>
</reference>
<accession>A0A0E0LU11</accession>
<evidence type="ECO:0000313" key="2">
    <source>
        <dbReference type="Proteomes" id="UP000026962"/>
    </source>
</evidence>